<proteinExistence type="predicted"/>
<dbReference type="PANTHER" id="PTHR33432:SF27">
    <property type="entry name" value="PROTEIN EMSY-LIKE 3"/>
    <property type="match status" value="1"/>
</dbReference>
<gene>
    <name evidence="6" type="primary">LOC110785104</name>
</gene>
<evidence type="ECO:0000313" key="5">
    <source>
        <dbReference type="Proteomes" id="UP000813463"/>
    </source>
</evidence>
<accession>A0ABM3RKQ2</accession>
<dbReference type="RefSeq" id="XP_056696182.1">
    <property type="nucleotide sequence ID" value="XM_056840204.1"/>
</dbReference>
<organism evidence="5 6">
    <name type="scientific">Spinacia oleracea</name>
    <name type="common">Spinach</name>
    <dbReference type="NCBI Taxonomy" id="3562"/>
    <lineage>
        <taxon>Eukaryota</taxon>
        <taxon>Viridiplantae</taxon>
        <taxon>Streptophyta</taxon>
        <taxon>Embryophyta</taxon>
        <taxon>Tracheophyta</taxon>
        <taxon>Spermatophyta</taxon>
        <taxon>Magnoliopsida</taxon>
        <taxon>eudicotyledons</taxon>
        <taxon>Gunneridae</taxon>
        <taxon>Pentapetalae</taxon>
        <taxon>Caryophyllales</taxon>
        <taxon>Chenopodiaceae</taxon>
        <taxon>Chenopodioideae</taxon>
        <taxon>Anserineae</taxon>
        <taxon>Spinacia</taxon>
    </lineage>
</organism>
<keyword evidence="5" id="KW-1185">Reference proteome</keyword>
<evidence type="ECO:0000259" key="4">
    <source>
        <dbReference type="PROSITE" id="PS51138"/>
    </source>
</evidence>
<evidence type="ECO:0000256" key="2">
    <source>
        <dbReference type="ARBA" id="ARBA00023242"/>
    </source>
</evidence>
<dbReference type="PROSITE" id="PS51138">
    <property type="entry name" value="ENT"/>
    <property type="match status" value="1"/>
</dbReference>
<feature type="region of interest" description="Disordered" evidence="3">
    <location>
        <begin position="1"/>
        <end position="21"/>
    </location>
</feature>
<feature type="domain" description="ENT" evidence="4">
    <location>
        <begin position="50"/>
        <end position="137"/>
    </location>
</feature>
<dbReference type="Proteomes" id="UP000813463">
    <property type="component" value="Chromosome 3"/>
</dbReference>
<dbReference type="PANTHER" id="PTHR33432">
    <property type="entry name" value="PROTEIN EMSY-LIKE 4"/>
    <property type="match status" value="1"/>
</dbReference>
<dbReference type="SMART" id="SM01191">
    <property type="entry name" value="ENT"/>
    <property type="match status" value="1"/>
</dbReference>
<reference evidence="5" key="1">
    <citation type="journal article" date="2021" name="Nat. Commun.">
        <title>Genomic analyses provide insights into spinach domestication and the genetic basis of agronomic traits.</title>
        <authorList>
            <person name="Cai X."/>
            <person name="Sun X."/>
            <person name="Xu C."/>
            <person name="Sun H."/>
            <person name="Wang X."/>
            <person name="Ge C."/>
            <person name="Zhang Z."/>
            <person name="Wang Q."/>
            <person name="Fei Z."/>
            <person name="Jiao C."/>
            <person name="Wang Q."/>
        </authorList>
    </citation>
    <scope>NUCLEOTIDE SEQUENCE [LARGE SCALE GENOMIC DNA]</scope>
    <source>
        <strain evidence="5">cv. Varoflay</strain>
    </source>
</reference>
<dbReference type="GeneID" id="110785104"/>
<name>A0ABM3RKQ2_SPIOL</name>
<evidence type="ECO:0000313" key="6">
    <source>
        <dbReference type="RefSeq" id="XP_056696182.1"/>
    </source>
</evidence>
<dbReference type="InterPro" id="IPR036142">
    <property type="entry name" value="ENT_dom-like_sf"/>
</dbReference>
<dbReference type="SUPFAM" id="SSF158639">
    <property type="entry name" value="ENT-like"/>
    <property type="match status" value="1"/>
</dbReference>
<reference evidence="6" key="2">
    <citation type="submission" date="2025-08" db="UniProtKB">
        <authorList>
            <consortium name="RefSeq"/>
        </authorList>
    </citation>
    <scope>IDENTIFICATION</scope>
    <source>
        <tissue evidence="6">Leaf</tissue>
    </source>
</reference>
<dbReference type="InterPro" id="IPR033485">
    <property type="entry name" value="EMSY-LIKE_plant"/>
</dbReference>
<keyword evidence="2" id="KW-0539">Nucleus</keyword>
<sequence>MDYEPCPSEISDTDEDLPPPQNRVQRAPHILGNGNSMLGSGPYRRVQGDMEHQIHHLEKEAYCAVLRAFKAQSDAISWEKEGLITELRKELRVSDDEHRELLVRVNNDDIICRIREWRQAGGQQALGSSRPVNDVSSPTPVSRKKQRTAPSLPTHPVPPPAGAVGPRGRKPRQIPSEDIRWVNDGPGFSHRGGGLGENRPKNHIGAVPGAGRKSNRSETQNGAGNMTDDIEILHTDTLIKEVEKVVAASNPDRLEIEKAKKMLKEHEQALIDAISRLTYVSDGDSAVTSTRWRSTILA</sequence>
<feature type="compositionally biased region" description="Polar residues" evidence="3">
    <location>
        <begin position="121"/>
        <end position="140"/>
    </location>
</feature>
<evidence type="ECO:0000256" key="3">
    <source>
        <dbReference type="SAM" id="MobiDB-lite"/>
    </source>
</evidence>
<dbReference type="Gene3D" id="1.10.1240.40">
    <property type="entry name" value="ENT domain"/>
    <property type="match status" value="1"/>
</dbReference>
<protein>
    <submittedName>
        <fullName evidence="6">Protein EMSY-LIKE 3 isoform X4</fullName>
    </submittedName>
</protein>
<dbReference type="Pfam" id="PF03735">
    <property type="entry name" value="ENT"/>
    <property type="match status" value="1"/>
</dbReference>
<dbReference type="InterPro" id="IPR005491">
    <property type="entry name" value="ENT_dom"/>
</dbReference>
<comment type="subcellular location">
    <subcellularLocation>
        <location evidence="1">Nucleus</location>
    </subcellularLocation>
</comment>
<evidence type="ECO:0000256" key="1">
    <source>
        <dbReference type="ARBA" id="ARBA00004123"/>
    </source>
</evidence>
<feature type="region of interest" description="Disordered" evidence="3">
    <location>
        <begin position="121"/>
        <end position="225"/>
    </location>
</feature>